<name>A0A8S0TV26_OLEEU</name>
<evidence type="ECO:0000256" key="8">
    <source>
        <dbReference type="ARBA" id="ARBA00023242"/>
    </source>
</evidence>
<dbReference type="Gene3D" id="2.40.10.230">
    <property type="entry name" value="Probable tRNA pseudouridine synthase domain"/>
    <property type="match status" value="1"/>
</dbReference>
<keyword evidence="5" id="KW-0698">rRNA processing</keyword>
<evidence type="ECO:0000256" key="5">
    <source>
        <dbReference type="ARBA" id="ARBA00022552"/>
    </source>
</evidence>
<feature type="compositionally biased region" description="Polar residues" evidence="10">
    <location>
        <begin position="564"/>
        <end position="579"/>
    </location>
</feature>
<reference evidence="11 12" key="1">
    <citation type="submission" date="2019-12" db="EMBL/GenBank/DDBJ databases">
        <authorList>
            <person name="Alioto T."/>
            <person name="Alioto T."/>
            <person name="Gomez Garrido J."/>
        </authorList>
    </citation>
    <scope>NUCLEOTIDE SEQUENCE [LARGE SCALE GENOMIC DNA]</scope>
</reference>
<dbReference type="InterPro" id="IPR009000">
    <property type="entry name" value="Transl_B-barrel_sf"/>
</dbReference>
<comment type="subcellular location">
    <subcellularLocation>
        <location evidence="1">Nucleus</location>
    </subcellularLocation>
</comment>
<protein>
    <recommendedName>
        <fullName evidence="3">H/ACA ribonucleoprotein complex non-core subunit NAF1</fullName>
    </recommendedName>
</protein>
<proteinExistence type="inferred from homology"/>
<accession>A0A8S0TV26</accession>
<feature type="compositionally biased region" description="Polar residues" evidence="10">
    <location>
        <begin position="680"/>
        <end position="691"/>
    </location>
</feature>
<feature type="coiled-coil region" evidence="9">
    <location>
        <begin position="5"/>
        <end position="35"/>
    </location>
</feature>
<dbReference type="GO" id="GO:0003723">
    <property type="term" value="F:RNA binding"/>
    <property type="evidence" value="ECO:0007669"/>
    <property type="project" value="UniProtKB-KW"/>
</dbReference>
<feature type="region of interest" description="Disordered" evidence="10">
    <location>
        <begin position="447"/>
        <end position="584"/>
    </location>
</feature>
<dbReference type="AlphaFoldDB" id="A0A8S0TV26"/>
<dbReference type="Pfam" id="PF04410">
    <property type="entry name" value="Gar1"/>
    <property type="match status" value="1"/>
</dbReference>
<gene>
    <name evidence="11" type="ORF">OLEA9_A020188</name>
</gene>
<feature type="region of interest" description="Disordered" evidence="10">
    <location>
        <begin position="220"/>
        <end position="294"/>
    </location>
</feature>
<dbReference type="Proteomes" id="UP000594638">
    <property type="component" value="Unassembled WGS sequence"/>
</dbReference>
<feature type="compositionally biased region" description="Acidic residues" evidence="10">
    <location>
        <begin position="452"/>
        <end position="470"/>
    </location>
</feature>
<evidence type="ECO:0000256" key="3">
    <source>
        <dbReference type="ARBA" id="ARBA00021438"/>
    </source>
</evidence>
<keyword evidence="8" id="KW-0539">Nucleus</keyword>
<dbReference type="FunFam" id="2.40.10.230:FF:000002">
    <property type="entry name" value="H/ACA ribonucleoprotein complex non-core subunit NAF1"/>
    <property type="match status" value="1"/>
</dbReference>
<keyword evidence="6" id="KW-0597">Phosphoprotein</keyword>
<keyword evidence="12" id="KW-1185">Reference proteome</keyword>
<evidence type="ECO:0000313" key="11">
    <source>
        <dbReference type="EMBL" id="CAA3009934.1"/>
    </source>
</evidence>
<evidence type="ECO:0000256" key="7">
    <source>
        <dbReference type="ARBA" id="ARBA00022884"/>
    </source>
</evidence>
<comment type="caution">
    <text evidence="11">The sequence shown here is derived from an EMBL/GenBank/DDBJ whole genome shotgun (WGS) entry which is preliminary data.</text>
</comment>
<comment type="similarity">
    <text evidence="2">Belongs to the NAF1 family.</text>
</comment>
<feature type="compositionally biased region" description="Basic residues" evidence="10">
    <location>
        <begin position="714"/>
        <end position="725"/>
    </location>
</feature>
<feature type="region of interest" description="Disordered" evidence="10">
    <location>
        <begin position="680"/>
        <end position="725"/>
    </location>
</feature>
<dbReference type="Gramene" id="OE9A020188T1">
    <property type="protein sequence ID" value="OE9A020188C1"/>
    <property type="gene ID" value="OE9A020188"/>
</dbReference>
<feature type="compositionally biased region" description="Acidic residues" evidence="10">
    <location>
        <begin position="260"/>
        <end position="276"/>
    </location>
</feature>
<dbReference type="GO" id="GO:0000493">
    <property type="term" value="P:box H/ACA snoRNP assembly"/>
    <property type="evidence" value="ECO:0007669"/>
    <property type="project" value="InterPro"/>
</dbReference>
<organism evidence="11 12">
    <name type="scientific">Olea europaea subsp. europaea</name>
    <dbReference type="NCBI Taxonomy" id="158383"/>
    <lineage>
        <taxon>Eukaryota</taxon>
        <taxon>Viridiplantae</taxon>
        <taxon>Streptophyta</taxon>
        <taxon>Embryophyta</taxon>
        <taxon>Tracheophyta</taxon>
        <taxon>Spermatophyta</taxon>
        <taxon>Magnoliopsida</taxon>
        <taxon>eudicotyledons</taxon>
        <taxon>Gunneridae</taxon>
        <taxon>Pentapetalae</taxon>
        <taxon>asterids</taxon>
        <taxon>lamiids</taxon>
        <taxon>Lamiales</taxon>
        <taxon>Oleaceae</taxon>
        <taxon>Oleeae</taxon>
        <taxon>Olea</taxon>
    </lineage>
</organism>
<dbReference type="InterPro" id="IPR040309">
    <property type="entry name" value="Naf1"/>
</dbReference>
<dbReference type="PANTHER" id="PTHR31633">
    <property type="entry name" value="H/ACA RIBONUCLEOPROTEIN COMPLEX NON-CORE SUBUNIT NAF1"/>
    <property type="match status" value="1"/>
</dbReference>
<feature type="compositionally biased region" description="Low complexity" evidence="10">
    <location>
        <begin position="247"/>
        <end position="259"/>
    </location>
</feature>
<dbReference type="GO" id="GO:0006364">
    <property type="term" value="P:rRNA processing"/>
    <property type="evidence" value="ECO:0007669"/>
    <property type="project" value="UniProtKB-KW"/>
</dbReference>
<dbReference type="GO" id="GO:0005634">
    <property type="term" value="C:nucleus"/>
    <property type="evidence" value="ECO:0007669"/>
    <property type="project" value="UniProtKB-SubCell"/>
</dbReference>
<dbReference type="GO" id="GO:0005732">
    <property type="term" value="C:sno(s)RNA-containing ribonucleoprotein complex"/>
    <property type="evidence" value="ECO:0007669"/>
    <property type="project" value="InterPro"/>
</dbReference>
<keyword evidence="9" id="KW-0175">Coiled coil</keyword>
<dbReference type="GO" id="GO:0001522">
    <property type="term" value="P:pseudouridine synthesis"/>
    <property type="evidence" value="ECO:0007669"/>
    <property type="project" value="InterPro"/>
</dbReference>
<dbReference type="SUPFAM" id="SSF50447">
    <property type="entry name" value="Translation proteins"/>
    <property type="match status" value="1"/>
</dbReference>
<feature type="compositionally biased region" description="Polar residues" evidence="10">
    <location>
        <begin position="518"/>
        <end position="532"/>
    </location>
</feature>
<dbReference type="PANTHER" id="PTHR31633:SF1">
    <property type="entry name" value="H_ACA RIBONUCLEOPROTEIN COMPLEX NON-CORE SUBUNIT NAF1"/>
    <property type="match status" value="1"/>
</dbReference>
<evidence type="ECO:0000256" key="10">
    <source>
        <dbReference type="SAM" id="MobiDB-lite"/>
    </source>
</evidence>
<evidence type="ECO:0000313" key="12">
    <source>
        <dbReference type="Proteomes" id="UP000594638"/>
    </source>
</evidence>
<dbReference type="InterPro" id="IPR007504">
    <property type="entry name" value="H/ACA_rnp_Gar1/Naf1"/>
</dbReference>
<keyword evidence="4" id="KW-0690">Ribosome biogenesis</keyword>
<sequence length="725" mass="79190">MVSYLHDSITEEERVEQEEEELENLKNQSLSELKKPYLLNDQLDLCLPGLEDFSLSFADSFLDFDSVMADFGEKPVHIGSNDTEFEVVEKGLEVDNDDFVGKTLVKEELNGDGFCGKVGQEEGGIGSVEKVADGFIETNKVEEELNGDGLCGKLADYRCLIEEEIGKVTLDGSNGSTSLGVEGQTGNMSDKCEFPNDNYAEYSKDVSLHECELKSGNIVIDNGNEMGIGDSDNGEDDIESDMESENKSSSSSSSSSSSNSEEEDEDEASEEEEESGDEKKADNEVGFAGGKLDIEEGEIMLSDADEMVAWSEDGDDEDGGRGMAGPIRSKNELQVLPPVPSVNVTLEPHHQILPIGMVLSIIGAQVIVEGVENHNPLNEGSILWITESRSALGIVDEVFGPVKNPYYIVRYNSETEVPANIQQGTLISFVPEFVNHVLHDKNLYQKGYDASGENDEEKSDEVEFSDDEKETEYRRMLKMKKRGTNDPKLGTKKRDKKQFKNRSGNWNCDQVAMGKTSAGDNNLLIDQNQNSVRPPVGPSVDQGRAMVPSFAPRAQTPGFYPPNGNWTNGFPCQQAQSMGLPTGLPGNSIPWLPQTHPQQFFQMPLQTGVSLQHQSNTIPGLPFNFVLPGGQANFVGGPTFAPAPWMGQNVLNQPPFGMGLHGQQTSPPVNVEGQAVQLNGYNPNLQQSPVTSGRPHDRDIGGGGRNVHQNRGGRFGRGRGRQRGR</sequence>
<evidence type="ECO:0000256" key="6">
    <source>
        <dbReference type="ARBA" id="ARBA00022553"/>
    </source>
</evidence>
<dbReference type="OrthoDB" id="21550at2759"/>
<dbReference type="EMBL" id="CACTIH010007329">
    <property type="protein sequence ID" value="CAA3009934.1"/>
    <property type="molecule type" value="Genomic_DNA"/>
</dbReference>
<feature type="compositionally biased region" description="Basic residues" evidence="10">
    <location>
        <begin position="490"/>
        <end position="500"/>
    </location>
</feature>
<dbReference type="InterPro" id="IPR038664">
    <property type="entry name" value="Gar1/Naf1_Cbf5-bd_sf"/>
</dbReference>
<evidence type="ECO:0000256" key="4">
    <source>
        <dbReference type="ARBA" id="ARBA00022517"/>
    </source>
</evidence>
<evidence type="ECO:0000256" key="9">
    <source>
        <dbReference type="SAM" id="Coils"/>
    </source>
</evidence>
<keyword evidence="7" id="KW-0694">RNA-binding</keyword>
<feature type="compositionally biased region" description="Acidic residues" evidence="10">
    <location>
        <begin position="232"/>
        <end position="243"/>
    </location>
</feature>
<evidence type="ECO:0000256" key="2">
    <source>
        <dbReference type="ARBA" id="ARBA00009801"/>
    </source>
</evidence>
<evidence type="ECO:0000256" key="1">
    <source>
        <dbReference type="ARBA" id="ARBA00004123"/>
    </source>
</evidence>